<evidence type="ECO:0000256" key="1">
    <source>
        <dbReference type="ARBA" id="ARBA00004651"/>
    </source>
</evidence>
<feature type="transmembrane region" description="Helical" evidence="6">
    <location>
        <begin position="226"/>
        <end position="247"/>
    </location>
</feature>
<accession>A0A508SVQ6</accession>
<dbReference type="Proteomes" id="UP000328092">
    <property type="component" value="Unassembled WGS sequence"/>
</dbReference>
<keyword evidence="2" id="KW-1003">Cell membrane</keyword>
<protein>
    <recommendedName>
        <fullName evidence="9">Polysaccharide biosynthesis protein C-terminal domain-containing protein</fullName>
    </recommendedName>
</protein>
<name>A0A508SVQ6_9BRAD</name>
<evidence type="ECO:0000256" key="2">
    <source>
        <dbReference type="ARBA" id="ARBA00022475"/>
    </source>
</evidence>
<feature type="transmembrane region" description="Helical" evidence="6">
    <location>
        <begin position="284"/>
        <end position="308"/>
    </location>
</feature>
<feature type="transmembrane region" description="Helical" evidence="6">
    <location>
        <begin position="12"/>
        <end position="31"/>
    </location>
</feature>
<keyword evidence="4 6" id="KW-1133">Transmembrane helix</keyword>
<feature type="transmembrane region" description="Helical" evidence="6">
    <location>
        <begin position="352"/>
        <end position="374"/>
    </location>
</feature>
<feature type="transmembrane region" description="Helical" evidence="6">
    <location>
        <begin position="43"/>
        <end position="60"/>
    </location>
</feature>
<dbReference type="AlphaFoldDB" id="A0A508SVQ6"/>
<keyword evidence="3 6" id="KW-0812">Transmembrane</keyword>
<feature type="transmembrane region" description="Helical" evidence="6">
    <location>
        <begin position="380"/>
        <end position="406"/>
    </location>
</feature>
<evidence type="ECO:0000256" key="4">
    <source>
        <dbReference type="ARBA" id="ARBA00022989"/>
    </source>
</evidence>
<feature type="transmembrane region" description="Helical" evidence="6">
    <location>
        <begin position="142"/>
        <end position="162"/>
    </location>
</feature>
<dbReference type="RefSeq" id="WP_139482625.1">
    <property type="nucleotide sequence ID" value="NZ_CAADFB020000021.1"/>
</dbReference>
<dbReference type="EMBL" id="CAADFC020000004">
    <property type="protein sequence ID" value="VIO65178.1"/>
    <property type="molecule type" value="Genomic_DNA"/>
</dbReference>
<dbReference type="PANTHER" id="PTHR30250:SF11">
    <property type="entry name" value="O-ANTIGEN TRANSPORTER-RELATED"/>
    <property type="match status" value="1"/>
</dbReference>
<evidence type="ECO:0008006" key="9">
    <source>
        <dbReference type="Google" id="ProtNLM"/>
    </source>
</evidence>
<evidence type="ECO:0000256" key="3">
    <source>
        <dbReference type="ARBA" id="ARBA00022692"/>
    </source>
</evidence>
<comment type="subcellular location">
    <subcellularLocation>
        <location evidence="1">Cell membrane</location>
        <topology evidence="1">Multi-pass membrane protein</topology>
    </subcellularLocation>
</comment>
<evidence type="ECO:0000256" key="5">
    <source>
        <dbReference type="ARBA" id="ARBA00023136"/>
    </source>
</evidence>
<keyword evidence="5 6" id="KW-0472">Membrane</keyword>
<keyword evidence="8" id="KW-1185">Reference proteome</keyword>
<evidence type="ECO:0000313" key="7">
    <source>
        <dbReference type="EMBL" id="VIO65178.1"/>
    </source>
</evidence>
<organism evidence="7 8">
    <name type="scientific">Bradyrhizobium ivorense</name>
    <dbReference type="NCBI Taxonomy" id="2511166"/>
    <lineage>
        <taxon>Bacteria</taxon>
        <taxon>Pseudomonadati</taxon>
        <taxon>Pseudomonadota</taxon>
        <taxon>Alphaproteobacteria</taxon>
        <taxon>Hyphomicrobiales</taxon>
        <taxon>Nitrobacteraceae</taxon>
        <taxon>Bradyrhizobium</taxon>
    </lineage>
</organism>
<comment type="caution">
    <text evidence="7">The sequence shown here is derived from an EMBL/GenBank/DDBJ whole genome shotgun (WGS) entry which is preliminary data.</text>
</comment>
<evidence type="ECO:0000313" key="8">
    <source>
        <dbReference type="Proteomes" id="UP000328092"/>
    </source>
</evidence>
<proteinExistence type="predicted"/>
<gene>
    <name evidence="7" type="ORF">CI1B_02750</name>
</gene>
<feature type="transmembrane region" description="Helical" evidence="6">
    <location>
        <begin position="80"/>
        <end position="99"/>
    </location>
</feature>
<feature type="transmembrane region" description="Helical" evidence="6">
    <location>
        <begin position="320"/>
        <end position="340"/>
    </location>
</feature>
<feature type="transmembrane region" description="Helical" evidence="6">
    <location>
        <begin position="168"/>
        <end position="186"/>
    </location>
</feature>
<dbReference type="InterPro" id="IPR050833">
    <property type="entry name" value="Poly_Biosynth_Transport"/>
</dbReference>
<sequence length="436" mass="46024">MAVRLLITRASWTLIDQGVVSLGNFLLNVLLARALGEEDYGEFALFLGSIFVLRTIDFSLISYPLSIRLSVASDEERPRLLGNTVLLTGVLSLGLAVVMALATELLGVDSIVLPACLCFLCWQAQETTRRFLLAEFRYRAAVAGDGAAYVGQAVIIAVVAWLDTVTLATSLYMMSITFAVGAMMHASKLRYAWPDIAEARQLAREYVSVGKWSLVNYQLVLARVQLLSWMLAAFAGTAATASLQAGLNIANMMNPIIFGIGNAIPQVTAHAYRTGGIIGASRAALGYVLFGLSPILLIAVAGILMPGLLLQTVYGPSSPYLAVAGGLQLLLIAGALEYIAEMISKTLLGVEAGKLASLVNVAGVVTVAVLAFLLIGPYGVSGACLALVIANVVRTTCALIAIAWLIATEQSRAPGWAASPTRPARIEKIVGAPAEQ</sequence>
<reference evidence="7" key="1">
    <citation type="submission" date="2019-02" db="EMBL/GenBank/DDBJ databases">
        <authorList>
            <person name="Pothier F.J."/>
        </authorList>
    </citation>
    <scope>NUCLEOTIDE SEQUENCE</scope>
    <source>
        <strain evidence="7">CI-1B</strain>
    </source>
</reference>
<dbReference type="GO" id="GO:0005886">
    <property type="term" value="C:plasma membrane"/>
    <property type="evidence" value="ECO:0007669"/>
    <property type="project" value="UniProtKB-SubCell"/>
</dbReference>
<dbReference type="OrthoDB" id="7980222at2"/>
<dbReference type="PANTHER" id="PTHR30250">
    <property type="entry name" value="PST FAMILY PREDICTED COLANIC ACID TRANSPORTER"/>
    <property type="match status" value="1"/>
</dbReference>
<evidence type="ECO:0000256" key="6">
    <source>
        <dbReference type="SAM" id="Phobius"/>
    </source>
</evidence>